<dbReference type="InterPro" id="IPR012116">
    <property type="entry name" value="Gly_reductase_pC_asu"/>
</dbReference>
<proteinExistence type="predicted"/>
<dbReference type="Pfam" id="PF02504">
    <property type="entry name" value="FA_synthesis"/>
    <property type="match status" value="1"/>
</dbReference>
<evidence type="ECO:0000313" key="2">
    <source>
        <dbReference type="Proteomes" id="UP000886818"/>
    </source>
</evidence>
<keyword evidence="2" id="KW-1185">Reference proteome</keyword>
<dbReference type="NCBIfam" id="NF040747">
    <property type="entry name" value="reduct_C_alpha"/>
    <property type="match status" value="1"/>
</dbReference>
<dbReference type="EMBL" id="CP078093">
    <property type="protein sequence ID" value="QXM05683.1"/>
    <property type="molecule type" value="Genomic_DNA"/>
</dbReference>
<protein>
    <submittedName>
        <fullName evidence="1">Glycine reductase</fullName>
    </submittedName>
</protein>
<organism evidence="1 2">
    <name type="scientific">Crassaminicella indica</name>
    <dbReference type="NCBI Taxonomy" id="2855394"/>
    <lineage>
        <taxon>Bacteria</taxon>
        <taxon>Bacillati</taxon>
        <taxon>Bacillota</taxon>
        <taxon>Clostridia</taxon>
        <taxon>Eubacteriales</taxon>
        <taxon>Clostridiaceae</taxon>
        <taxon>Crassaminicella</taxon>
    </lineage>
</organism>
<gene>
    <name evidence="1" type="ORF">KVH43_09920</name>
</gene>
<dbReference type="PIRSF" id="PIRSF036593">
    <property type="entry name" value="GrdD"/>
    <property type="match status" value="1"/>
</dbReference>
<name>A0ABX8R9H5_9CLOT</name>
<accession>A0ABX8R9H5</accession>
<sequence>MIMGQKRAVKQIIGKTFIEIADAIKSGEFGEKIRIGLTILGSEHGTENLVKGAEIAAKKGENFDIVLIGPKVDTYLEIVEVESEKDMHKKMEELLDSGYIKACVTMHYSFPVGVSTVGRVITPGYGKEMFIGTTTGTSSVNRTEAMVKNALYGIITAKAMGIENPTVGILNVDGARQVERALKELRDNGYNINFAESMRSDGGAIMRGNDLLAGTADVMVIDTLTGNIMMKVFSSFTTGGSYEGLGYGYGPGVGEDYDKIILILSRASGIPVVSNALSYAAKVTKGKILEIAKEEFEKAKKAKLDEILKHLRKDYKKETESEEGVVAPSKEVVTGSISGIDIMDLEAAVKVLWKTGIYAESGMGCTGPIVLVNEERIDIATEVLAKAGFIEKERDIC</sequence>
<evidence type="ECO:0000313" key="1">
    <source>
        <dbReference type="EMBL" id="QXM05683.1"/>
    </source>
</evidence>
<reference evidence="1" key="1">
    <citation type="submission" date="2021-07" db="EMBL/GenBank/DDBJ databases">
        <title>Complete genome sequence of Crassaminicella sp. 143-21, isolated from a deep-sea hydrothermal vent.</title>
        <authorList>
            <person name="Li X."/>
        </authorList>
    </citation>
    <scope>NUCLEOTIDE SEQUENCE</scope>
    <source>
        <strain evidence="1">143-21</strain>
    </source>
</reference>
<dbReference type="Proteomes" id="UP000886818">
    <property type="component" value="Chromosome"/>
</dbReference>
<dbReference type="InterPro" id="IPR003664">
    <property type="entry name" value="FA_synthesis"/>
</dbReference>